<accession>A0A3P7ITW3</accession>
<protein>
    <submittedName>
        <fullName evidence="2">Uncharacterized protein</fullName>
    </submittedName>
</protein>
<feature type="chain" id="PRO_5017973475" evidence="1">
    <location>
        <begin position="21"/>
        <end position="141"/>
    </location>
</feature>
<sequence length="141" mass="16020">MKAFYCLFAVLFFIAQRSFAHLHTECEDEHSVEDEDPHVDHVDHVDVHPVHEVVPTPYHIAPVVAPIPVAHVAPAPYHHHHVAVSLMVIPTIPTTTRVLNSGMWQNLITKSQDIPRKQLWCLKQDTILLLTITTLLSTFLM</sequence>
<gene>
    <name evidence="2" type="ORF">SVUK_LOCUS3952</name>
</gene>
<evidence type="ECO:0000256" key="1">
    <source>
        <dbReference type="SAM" id="SignalP"/>
    </source>
</evidence>
<dbReference type="Proteomes" id="UP000270094">
    <property type="component" value="Unassembled WGS sequence"/>
</dbReference>
<keyword evidence="3" id="KW-1185">Reference proteome</keyword>
<evidence type="ECO:0000313" key="2">
    <source>
        <dbReference type="EMBL" id="VDM68954.1"/>
    </source>
</evidence>
<organism evidence="2 3">
    <name type="scientific">Strongylus vulgaris</name>
    <name type="common">Blood worm</name>
    <dbReference type="NCBI Taxonomy" id="40348"/>
    <lineage>
        <taxon>Eukaryota</taxon>
        <taxon>Metazoa</taxon>
        <taxon>Ecdysozoa</taxon>
        <taxon>Nematoda</taxon>
        <taxon>Chromadorea</taxon>
        <taxon>Rhabditida</taxon>
        <taxon>Rhabditina</taxon>
        <taxon>Rhabditomorpha</taxon>
        <taxon>Strongyloidea</taxon>
        <taxon>Strongylidae</taxon>
        <taxon>Strongylus</taxon>
    </lineage>
</organism>
<name>A0A3P7ITW3_STRVU</name>
<feature type="signal peptide" evidence="1">
    <location>
        <begin position="1"/>
        <end position="20"/>
    </location>
</feature>
<keyword evidence="1" id="KW-0732">Signal</keyword>
<reference evidence="2 3" key="1">
    <citation type="submission" date="2018-11" db="EMBL/GenBank/DDBJ databases">
        <authorList>
            <consortium name="Pathogen Informatics"/>
        </authorList>
    </citation>
    <scope>NUCLEOTIDE SEQUENCE [LARGE SCALE GENOMIC DNA]</scope>
</reference>
<evidence type="ECO:0000313" key="3">
    <source>
        <dbReference type="Proteomes" id="UP000270094"/>
    </source>
</evidence>
<dbReference type="EMBL" id="UYYB01010575">
    <property type="protein sequence ID" value="VDM68954.1"/>
    <property type="molecule type" value="Genomic_DNA"/>
</dbReference>
<proteinExistence type="predicted"/>
<dbReference type="AlphaFoldDB" id="A0A3P7ITW3"/>